<dbReference type="Proteomes" id="UP000264820">
    <property type="component" value="Unplaced"/>
</dbReference>
<dbReference type="InterPro" id="IPR031589">
    <property type="entry name" value="SHLD2_C"/>
</dbReference>
<dbReference type="InterPro" id="IPR029715">
    <property type="entry name" value="FAM35A"/>
</dbReference>
<dbReference type="Ensembl" id="ENSHCOT00000027787.1">
    <property type="protein sequence ID" value="ENSHCOP00000014695.1"/>
    <property type="gene ID" value="ENSHCOG00000018151.1"/>
</dbReference>
<dbReference type="AlphaFoldDB" id="A0A3Q3DKU4"/>
<dbReference type="PANTHER" id="PTHR14495">
    <property type="entry name" value="SHIELDIN COMPLEX SUBUNIT 2"/>
    <property type="match status" value="1"/>
</dbReference>
<evidence type="ECO:0000313" key="4">
    <source>
        <dbReference type="Proteomes" id="UP000264820"/>
    </source>
</evidence>
<dbReference type="Pfam" id="PF22779">
    <property type="entry name" value="OB_SHLD2_2nd"/>
    <property type="match status" value="1"/>
</dbReference>
<reference evidence="3" key="2">
    <citation type="submission" date="2025-09" db="UniProtKB">
        <authorList>
            <consortium name="Ensembl"/>
        </authorList>
    </citation>
    <scope>IDENTIFICATION</scope>
</reference>
<proteinExistence type="predicted"/>
<dbReference type="GO" id="GO:0035861">
    <property type="term" value="C:site of double-strand break"/>
    <property type="evidence" value="ECO:0007669"/>
    <property type="project" value="TreeGrafter"/>
</dbReference>
<evidence type="ECO:0000259" key="1">
    <source>
        <dbReference type="Pfam" id="PF15793"/>
    </source>
</evidence>
<keyword evidence="4" id="KW-1185">Reference proteome</keyword>
<feature type="domain" description="Shieldin complex subunit 2 C-terminal" evidence="1">
    <location>
        <begin position="69"/>
        <end position="249"/>
    </location>
</feature>
<feature type="domain" description="Shieldin complex subunit 2 second OB fold" evidence="2">
    <location>
        <begin position="6"/>
        <end position="45"/>
    </location>
</feature>
<reference evidence="3" key="1">
    <citation type="submission" date="2025-08" db="UniProtKB">
        <authorList>
            <consortium name="Ensembl"/>
        </authorList>
    </citation>
    <scope>IDENTIFICATION</scope>
</reference>
<dbReference type="OMA" id="LELHTMP"/>
<name>A0A3Q3DKU4_HIPCM</name>
<dbReference type="PANTHER" id="PTHR14495:SF2">
    <property type="entry name" value="SHIELDIN COMPLEX SUBUNIT 2"/>
    <property type="match status" value="1"/>
</dbReference>
<dbReference type="STRING" id="109280.ENSHCOP00000014695"/>
<evidence type="ECO:0000313" key="3">
    <source>
        <dbReference type="Ensembl" id="ENSHCOP00000014695.1"/>
    </source>
</evidence>
<evidence type="ECO:0000259" key="2">
    <source>
        <dbReference type="Pfam" id="PF22779"/>
    </source>
</evidence>
<dbReference type="GO" id="GO:0005634">
    <property type="term" value="C:nucleus"/>
    <property type="evidence" value="ECO:0007669"/>
    <property type="project" value="TreeGrafter"/>
</dbReference>
<protein>
    <submittedName>
        <fullName evidence="3">Uncharacterized protein</fullName>
    </submittedName>
</protein>
<sequence>MLAPVVGADGQKGVLLLWGSALDWLPRFRKHQDAIWDIRFLLVREAPDFDLPELHTTPWSDARRALAFRFQPSHGAPRPILDSSVPLSAFLAALSGDVTYSGCSRCAAELDVDINGIYIPCYPCLPSGAVRRYYRPAVLTVSGRGSAQVCVQLPGVTVQKILDVPPDRLLRNAGETRFVEFRLALGTALNVSYWLSAAGSDVKHVQVAAERLHALLSLPRKDVLITVRSLFLCDENSAPISRELTLLDLRFVSDT</sequence>
<organism evidence="3 4">
    <name type="scientific">Hippocampus comes</name>
    <name type="common">Tiger tail seahorse</name>
    <dbReference type="NCBI Taxonomy" id="109280"/>
    <lineage>
        <taxon>Eukaryota</taxon>
        <taxon>Metazoa</taxon>
        <taxon>Chordata</taxon>
        <taxon>Craniata</taxon>
        <taxon>Vertebrata</taxon>
        <taxon>Euteleostomi</taxon>
        <taxon>Actinopterygii</taxon>
        <taxon>Neopterygii</taxon>
        <taxon>Teleostei</taxon>
        <taxon>Neoteleostei</taxon>
        <taxon>Acanthomorphata</taxon>
        <taxon>Syngnathiaria</taxon>
        <taxon>Syngnathiformes</taxon>
        <taxon>Syngnathoidei</taxon>
        <taxon>Syngnathidae</taxon>
        <taxon>Hippocampus</taxon>
    </lineage>
</organism>
<dbReference type="GeneTree" id="ENSGT00390000003133"/>
<accession>A0A3Q3DKU4</accession>
<dbReference type="GO" id="GO:0010569">
    <property type="term" value="P:regulation of double-strand break repair via homologous recombination"/>
    <property type="evidence" value="ECO:0007669"/>
    <property type="project" value="TreeGrafter"/>
</dbReference>
<dbReference type="Pfam" id="PF15793">
    <property type="entry name" value="SHLD2_C"/>
    <property type="match status" value="1"/>
</dbReference>
<dbReference type="InterPro" id="IPR053944">
    <property type="entry name" value="SHLD2_OB2"/>
</dbReference>